<dbReference type="OrthoDB" id="332757at2759"/>
<proteinExistence type="predicted"/>
<dbReference type="PANTHER" id="PTHR45873:SF1">
    <property type="entry name" value="DNA POLYMERASE ETA"/>
    <property type="match status" value="1"/>
</dbReference>
<sequence>MLCPVAAPVTAGNTRNPSVTSSSHSASSAFPSRASNTAPNSQNGESAPSFPRRTSSWGGGAAPNWKTDKVTLQRYRDASAEVLALLLDHCQTVEKASVDEVYADLTLHAAFLLHTLIKDNPPLSEAEDGEVPCQPAEKALQDPVLANVVELPEARNNAAETGPPLCPRDPSLPPDASPDSRPSSEGQQQQPAATPASAFCGASSVVAPTLLSHQELPLNSLQRRPPDTEDGGPHKLHVKTPSVVCAALRDTSVLPPLEEQRRLLPTLRRQLLRRFGLSDPQVYARIAGAARRGPPQKAPDTQDDPQQAQQQQQQQQQPEIPHEGGALGPPSSPPRSRSSEAPSMLPPPEGAPEFPIRGHTGQHAASLASLTTPLESSPAEGPVGTTPQGGPFFGETYCEVLRDEEWTVPSLWLVLGAVVLAFLRRQVLERLQLTMSGAVGHNKFVAKVASSHFKPDQQVIVPSFAVASFLSGFPLRKLPGMGGKRGLCVSSRLPQYTFAGCIQRLPFGVLQQKLGTEEAEFLYNLVRGCPEGSDSVQSNIRVKSMLAFKSLPPPGVPPGGPQLPQWLHTLSRELCERADLDFRLYARIPKTITLHFCSGNPANQRFTRSCQIPYASAGGPCKGPPDVQQIWQLGMQQLTRLQQEQQQRGVPLQPCLRVALALGDFVERKAGVQGTERGIVEFFDKQPKREGLRGQSEGTAEGLEGTLTFATAGDATDIAIAASQETPEGQGPSRPPLTSPIRSAKSARKFGGSSRAGKETVKLLEDQDAPAECPILGNTALEADLETPLSQEERCISVSSQLSEGARSEEEVEVLEVIDVSEDFGECTPQQRAHPMNGKDRHPTSLRSPYIATQPNAAAPSGMYSQHQPPRFSSSQRRPLPAQSGGQLKLDRFLGKKQKR</sequence>
<feature type="region of interest" description="Disordered" evidence="7">
    <location>
        <begin position="723"/>
        <end position="759"/>
    </location>
</feature>
<feature type="compositionally biased region" description="Polar residues" evidence="7">
    <location>
        <begin position="36"/>
        <end position="56"/>
    </location>
</feature>
<feature type="compositionally biased region" description="Low complexity" evidence="7">
    <location>
        <begin position="334"/>
        <end position="343"/>
    </location>
</feature>
<dbReference type="InterPro" id="IPR043128">
    <property type="entry name" value="Rev_trsase/Diguanyl_cyclase"/>
</dbReference>
<feature type="compositionally biased region" description="Polar residues" evidence="7">
    <location>
        <begin position="845"/>
        <end position="856"/>
    </location>
</feature>
<feature type="region of interest" description="Disordered" evidence="7">
    <location>
        <begin position="216"/>
        <end position="238"/>
    </location>
</feature>
<dbReference type="GO" id="GO:0042276">
    <property type="term" value="P:error-prone translesion synthesis"/>
    <property type="evidence" value="ECO:0007669"/>
    <property type="project" value="TreeGrafter"/>
</dbReference>
<feature type="compositionally biased region" description="Polar residues" evidence="7">
    <location>
        <begin position="863"/>
        <end position="877"/>
    </location>
</feature>
<protein>
    <submittedName>
        <fullName evidence="10">Uncharacterized protein LOC34619906</fullName>
    </submittedName>
</protein>
<keyword evidence="2" id="KW-0808">Transferase</keyword>
<keyword evidence="6" id="KW-0539">Nucleus</keyword>
<dbReference type="GO" id="GO:0005657">
    <property type="term" value="C:replication fork"/>
    <property type="evidence" value="ECO:0007669"/>
    <property type="project" value="TreeGrafter"/>
</dbReference>
<dbReference type="GeneID" id="34619906"/>
<dbReference type="PROSITE" id="PS50173">
    <property type="entry name" value="UMUC"/>
    <property type="match status" value="1"/>
</dbReference>
<dbReference type="InterPro" id="IPR052230">
    <property type="entry name" value="DNA_polymerase_eta"/>
</dbReference>
<dbReference type="RefSeq" id="XP_026190607.1">
    <property type="nucleotide sequence ID" value="XM_026334822.1"/>
</dbReference>
<feature type="region of interest" description="Disordered" evidence="7">
    <location>
        <begin position="156"/>
        <end position="197"/>
    </location>
</feature>
<evidence type="ECO:0000313" key="10">
    <source>
        <dbReference type="RefSeq" id="XP_026190607.1"/>
    </source>
</evidence>
<dbReference type="GO" id="GO:0035861">
    <property type="term" value="C:site of double-strand break"/>
    <property type="evidence" value="ECO:0007669"/>
    <property type="project" value="TreeGrafter"/>
</dbReference>
<evidence type="ECO:0000259" key="8">
    <source>
        <dbReference type="PROSITE" id="PS50173"/>
    </source>
</evidence>
<accession>A0A6P6RSW2</accession>
<feature type="region of interest" description="Disordered" evidence="7">
    <location>
        <begin position="290"/>
        <end position="365"/>
    </location>
</feature>
<evidence type="ECO:0000256" key="2">
    <source>
        <dbReference type="ARBA" id="ARBA00022679"/>
    </source>
</evidence>
<keyword evidence="5" id="KW-0234">DNA repair</keyword>
<organism evidence="9 10">
    <name type="scientific">Cyclospora cayetanensis</name>
    <dbReference type="NCBI Taxonomy" id="88456"/>
    <lineage>
        <taxon>Eukaryota</taxon>
        <taxon>Sar</taxon>
        <taxon>Alveolata</taxon>
        <taxon>Apicomplexa</taxon>
        <taxon>Conoidasida</taxon>
        <taxon>Coccidia</taxon>
        <taxon>Eucoccidiorida</taxon>
        <taxon>Eimeriorina</taxon>
        <taxon>Eimeriidae</taxon>
        <taxon>Cyclospora</taxon>
    </lineage>
</organism>
<dbReference type="Gene3D" id="1.10.150.20">
    <property type="entry name" value="5' to 3' exonuclease, C-terminal subdomain"/>
    <property type="match status" value="1"/>
</dbReference>
<feature type="compositionally biased region" description="Pro residues" evidence="7">
    <location>
        <begin position="164"/>
        <end position="176"/>
    </location>
</feature>
<keyword evidence="3" id="KW-0479">Metal-binding</keyword>
<dbReference type="GO" id="GO:0046872">
    <property type="term" value="F:metal ion binding"/>
    <property type="evidence" value="ECO:0007669"/>
    <property type="project" value="UniProtKB-KW"/>
</dbReference>
<gene>
    <name evidence="10" type="primary">LOC34619906</name>
</gene>
<dbReference type="Proteomes" id="UP000515125">
    <property type="component" value="Unplaced"/>
</dbReference>
<evidence type="ECO:0000256" key="7">
    <source>
        <dbReference type="SAM" id="MobiDB-lite"/>
    </source>
</evidence>
<comment type="subcellular location">
    <subcellularLocation>
        <location evidence="1">Nucleus</location>
    </subcellularLocation>
</comment>
<dbReference type="GO" id="GO:0003684">
    <property type="term" value="F:damaged DNA binding"/>
    <property type="evidence" value="ECO:0007669"/>
    <property type="project" value="InterPro"/>
</dbReference>
<dbReference type="SUPFAM" id="SSF100879">
    <property type="entry name" value="Lesion bypass DNA polymerase (Y-family), little finger domain"/>
    <property type="match status" value="1"/>
</dbReference>
<dbReference type="InterPro" id="IPR001126">
    <property type="entry name" value="UmuC"/>
</dbReference>
<feature type="region of interest" description="Disordered" evidence="7">
    <location>
        <begin position="826"/>
        <end position="900"/>
    </location>
</feature>
<evidence type="ECO:0000256" key="6">
    <source>
        <dbReference type="ARBA" id="ARBA00023242"/>
    </source>
</evidence>
<dbReference type="GO" id="GO:0003887">
    <property type="term" value="F:DNA-directed DNA polymerase activity"/>
    <property type="evidence" value="ECO:0007669"/>
    <property type="project" value="TreeGrafter"/>
</dbReference>
<feature type="region of interest" description="Disordered" evidence="7">
    <location>
        <begin position="1"/>
        <end position="64"/>
    </location>
</feature>
<evidence type="ECO:0000256" key="3">
    <source>
        <dbReference type="ARBA" id="ARBA00022723"/>
    </source>
</evidence>
<evidence type="ECO:0000256" key="1">
    <source>
        <dbReference type="ARBA" id="ARBA00004123"/>
    </source>
</evidence>
<feature type="domain" description="UmuC" evidence="8">
    <location>
        <begin position="423"/>
        <end position="482"/>
    </location>
</feature>
<dbReference type="InterPro" id="IPR043502">
    <property type="entry name" value="DNA/RNA_pol_sf"/>
</dbReference>
<evidence type="ECO:0000256" key="5">
    <source>
        <dbReference type="ARBA" id="ARBA00023204"/>
    </source>
</evidence>
<dbReference type="GO" id="GO:0006281">
    <property type="term" value="P:DNA repair"/>
    <property type="evidence" value="ECO:0007669"/>
    <property type="project" value="UniProtKB-KW"/>
</dbReference>
<reference evidence="10" key="1">
    <citation type="submission" date="2025-08" db="UniProtKB">
        <authorList>
            <consortium name="RefSeq"/>
        </authorList>
    </citation>
    <scope>IDENTIFICATION</scope>
</reference>
<feature type="compositionally biased region" description="Low complexity" evidence="7">
    <location>
        <begin position="290"/>
        <end position="318"/>
    </location>
</feature>
<feature type="compositionally biased region" description="Low complexity" evidence="7">
    <location>
        <begin position="177"/>
        <end position="197"/>
    </location>
</feature>
<evidence type="ECO:0000313" key="9">
    <source>
        <dbReference type="Proteomes" id="UP000515125"/>
    </source>
</evidence>
<dbReference type="Gene3D" id="3.30.1490.100">
    <property type="entry name" value="DNA polymerase, Y-family, little finger domain"/>
    <property type="match status" value="1"/>
</dbReference>
<dbReference type="InterPro" id="IPR036775">
    <property type="entry name" value="DNA_pol_Y-fam_lit_finger_sf"/>
</dbReference>
<dbReference type="SUPFAM" id="SSF56672">
    <property type="entry name" value="DNA/RNA polymerases"/>
    <property type="match status" value="1"/>
</dbReference>
<dbReference type="Gene3D" id="3.30.70.270">
    <property type="match status" value="2"/>
</dbReference>
<keyword evidence="4" id="KW-0227">DNA damage</keyword>
<dbReference type="GO" id="GO:0005634">
    <property type="term" value="C:nucleus"/>
    <property type="evidence" value="ECO:0007669"/>
    <property type="project" value="UniProtKB-SubCell"/>
</dbReference>
<evidence type="ECO:0000256" key="4">
    <source>
        <dbReference type="ARBA" id="ARBA00022763"/>
    </source>
</evidence>
<keyword evidence="9" id="KW-1185">Reference proteome</keyword>
<name>A0A6P6RSW2_9EIME</name>
<dbReference type="PANTHER" id="PTHR45873">
    <property type="entry name" value="DNA POLYMERASE ETA"/>
    <property type="match status" value="1"/>
</dbReference>
<feature type="compositionally biased region" description="Low complexity" evidence="7">
    <location>
        <begin position="18"/>
        <end position="35"/>
    </location>
</feature>
<dbReference type="GO" id="GO:0009314">
    <property type="term" value="P:response to radiation"/>
    <property type="evidence" value="ECO:0007669"/>
    <property type="project" value="TreeGrafter"/>
</dbReference>
<feature type="compositionally biased region" description="Basic and acidic residues" evidence="7">
    <location>
        <begin position="224"/>
        <end position="233"/>
    </location>
</feature>
<dbReference type="AlphaFoldDB" id="A0A6P6RSW2"/>